<evidence type="ECO:0000256" key="1">
    <source>
        <dbReference type="SAM" id="Coils"/>
    </source>
</evidence>
<feature type="compositionally biased region" description="Acidic residues" evidence="2">
    <location>
        <begin position="319"/>
        <end position="329"/>
    </location>
</feature>
<name>A0AAV6JQD6_9ERIC</name>
<evidence type="ECO:0000313" key="5">
    <source>
        <dbReference type="Proteomes" id="UP000823749"/>
    </source>
</evidence>
<protein>
    <recommendedName>
        <fullName evidence="3">CCHC-type domain-containing protein</fullName>
    </recommendedName>
</protein>
<dbReference type="Pfam" id="PF14223">
    <property type="entry name" value="Retrotran_gag_2"/>
    <property type="match status" value="1"/>
</dbReference>
<dbReference type="AlphaFoldDB" id="A0AAV6JQD6"/>
<evidence type="ECO:0000259" key="3">
    <source>
        <dbReference type="SMART" id="SM00343"/>
    </source>
</evidence>
<dbReference type="PANTHER" id="PTHR35317">
    <property type="entry name" value="OS04G0629600 PROTEIN"/>
    <property type="match status" value="1"/>
</dbReference>
<organism evidence="4 5">
    <name type="scientific">Rhododendron griersonianum</name>
    <dbReference type="NCBI Taxonomy" id="479676"/>
    <lineage>
        <taxon>Eukaryota</taxon>
        <taxon>Viridiplantae</taxon>
        <taxon>Streptophyta</taxon>
        <taxon>Embryophyta</taxon>
        <taxon>Tracheophyta</taxon>
        <taxon>Spermatophyta</taxon>
        <taxon>Magnoliopsida</taxon>
        <taxon>eudicotyledons</taxon>
        <taxon>Gunneridae</taxon>
        <taxon>Pentapetalae</taxon>
        <taxon>asterids</taxon>
        <taxon>Ericales</taxon>
        <taxon>Ericaceae</taxon>
        <taxon>Ericoideae</taxon>
        <taxon>Rhodoreae</taxon>
        <taxon>Rhododendron</taxon>
    </lineage>
</organism>
<dbReference type="Proteomes" id="UP000823749">
    <property type="component" value="Chromosome 7"/>
</dbReference>
<keyword evidence="5" id="KW-1185">Reference proteome</keyword>
<feature type="compositionally biased region" description="Basic and acidic residues" evidence="2">
    <location>
        <begin position="268"/>
        <end position="283"/>
    </location>
</feature>
<evidence type="ECO:0000313" key="4">
    <source>
        <dbReference type="EMBL" id="KAG5542283.1"/>
    </source>
</evidence>
<feature type="region of interest" description="Disordered" evidence="2">
    <location>
        <begin position="316"/>
        <end position="366"/>
    </location>
</feature>
<feature type="compositionally biased region" description="Polar residues" evidence="2">
    <location>
        <begin position="488"/>
        <end position="499"/>
    </location>
</feature>
<dbReference type="GO" id="GO:0008270">
    <property type="term" value="F:zinc ion binding"/>
    <property type="evidence" value="ECO:0007669"/>
    <property type="project" value="InterPro"/>
</dbReference>
<reference evidence="4" key="1">
    <citation type="submission" date="2020-08" db="EMBL/GenBank/DDBJ databases">
        <title>Plant Genome Project.</title>
        <authorList>
            <person name="Zhang R.-G."/>
        </authorList>
    </citation>
    <scope>NUCLEOTIDE SEQUENCE</scope>
    <source>
        <strain evidence="4">WSP0</strain>
        <tissue evidence="4">Leaf</tissue>
    </source>
</reference>
<dbReference type="InterPro" id="IPR036875">
    <property type="entry name" value="Znf_CCHC_sf"/>
</dbReference>
<accession>A0AAV6JQD6</accession>
<dbReference type="SUPFAM" id="SSF57756">
    <property type="entry name" value="Retrovirus zinc finger-like domains"/>
    <property type="match status" value="1"/>
</dbReference>
<feature type="region of interest" description="Disordered" evidence="2">
    <location>
        <begin position="458"/>
        <end position="499"/>
    </location>
</feature>
<keyword evidence="1" id="KW-0175">Coiled coil</keyword>
<dbReference type="PANTHER" id="PTHR35317:SF23">
    <property type="entry name" value="OS04G0629600 PROTEIN"/>
    <property type="match status" value="1"/>
</dbReference>
<feature type="domain" description="CCHC-type" evidence="3">
    <location>
        <begin position="289"/>
        <end position="305"/>
    </location>
</feature>
<evidence type="ECO:0000256" key="2">
    <source>
        <dbReference type="SAM" id="MobiDB-lite"/>
    </source>
</evidence>
<proteinExistence type="predicted"/>
<dbReference type="GO" id="GO:0003676">
    <property type="term" value="F:nucleic acid binding"/>
    <property type="evidence" value="ECO:0007669"/>
    <property type="project" value="InterPro"/>
</dbReference>
<feature type="coiled-coil region" evidence="1">
    <location>
        <begin position="384"/>
        <end position="418"/>
    </location>
</feature>
<feature type="domain" description="CCHC-type" evidence="3">
    <location>
        <begin position="542"/>
        <end position="558"/>
    </location>
</feature>
<gene>
    <name evidence="4" type="ORF">RHGRI_021972</name>
</gene>
<dbReference type="SMART" id="SM00343">
    <property type="entry name" value="ZnF_C2HC"/>
    <property type="match status" value="3"/>
</dbReference>
<feature type="region of interest" description="Disordered" evidence="2">
    <location>
        <begin position="262"/>
        <end position="287"/>
    </location>
</feature>
<sequence>MNMNLNHMSRNMPILDADNFDYWKSRIKAIMRSAGEEIWDSCILGYTRPMKIVDDKPVQKTASELSVTEKPLLQANNRALDILFAAVDINEHRKIANCEIAKEAWDILVTCHEGTDVVKQSKLQRLTTEFETIRMQEEETFNQFYSKLIAIVNSCENLGEPIPSFRIIKKILRSLPPRFKIQVTMLEGKKKLKEKSVQEIVGILQTYEANLLQSEPVKLKVKPSETPIAFKSTQKYKKGSDSDSDVDLEEMKAFFKQFKNSTKKKNDKGKGEFSEKNKREGKGPPEGPQCFECYGFGHYAQECVNKMKKKALVTKTWDDSDSDESNEEQGADKNDKGNFLAFGVTLNSHGHSESSGSETDNSEADSCDDIDEVREKYNKLHVFSKKLIEASEKLSDKVKKLENILNERSQERDERNKEIDLLLEKNKILTASSKSKDKSEDDTQTGTKVLDHILSIQRRPSDRSGLGYPATFSTPPIGRNRTKRPSKKTNGNDMQNMISSPTTKKQLTAEVNGHHKRKEVKSKVINTSKSHFFPPAVKFVPTCHYCGVTGHIRPHCRKMHESYTSHAHVARPYGHKYFVPTCHHCGIRGHIRPYCFALYGYHRTPPCYNNMNSHREYFQGPKRRMPSHANFTKVNSKLMTNKKTHIGKAKTRQIWVRKIDLVSEADDDLDSLDEYSSSREVDLAF</sequence>
<dbReference type="EMBL" id="JACTNZ010000007">
    <property type="protein sequence ID" value="KAG5542283.1"/>
    <property type="molecule type" value="Genomic_DNA"/>
</dbReference>
<comment type="caution">
    <text evidence="4">The sequence shown here is derived from an EMBL/GenBank/DDBJ whole genome shotgun (WGS) entry which is preliminary data.</text>
</comment>
<feature type="domain" description="CCHC-type" evidence="3">
    <location>
        <begin position="581"/>
        <end position="597"/>
    </location>
</feature>
<dbReference type="InterPro" id="IPR001878">
    <property type="entry name" value="Znf_CCHC"/>
</dbReference>